<evidence type="ECO:0000313" key="2">
    <source>
        <dbReference type="EMBL" id="OGY79294.1"/>
    </source>
</evidence>
<dbReference type="Gene3D" id="1.10.1760.20">
    <property type="match status" value="1"/>
</dbReference>
<evidence type="ECO:0008006" key="4">
    <source>
        <dbReference type="Google" id="ProtNLM"/>
    </source>
</evidence>
<dbReference type="Pfam" id="PF20221">
    <property type="entry name" value="DUF6580"/>
    <property type="match status" value="1"/>
</dbReference>
<organism evidence="2 3">
    <name type="scientific">Candidatus Kerfeldbacteria bacterium RIFCSPHIGHO2_02_FULL_42_14</name>
    <dbReference type="NCBI Taxonomy" id="1798540"/>
    <lineage>
        <taxon>Bacteria</taxon>
        <taxon>Candidatus Kerfeldiibacteriota</taxon>
    </lineage>
</organism>
<feature type="transmembrane region" description="Helical" evidence="1">
    <location>
        <begin position="108"/>
        <end position="128"/>
    </location>
</feature>
<dbReference type="AlphaFoldDB" id="A0A1G2AQV9"/>
<gene>
    <name evidence="2" type="ORF">A3B74_00395</name>
</gene>
<dbReference type="InterPro" id="IPR046487">
    <property type="entry name" value="DUF6580"/>
</dbReference>
<reference evidence="2 3" key="1">
    <citation type="journal article" date="2016" name="Nat. Commun.">
        <title>Thousands of microbial genomes shed light on interconnected biogeochemical processes in an aquifer system.</title>
        <authorList>
            <person name="Anantharaman K."/>
            <person name="Brown C.T."/>
            <person name="Hug L.A."/>
            <person name="Sharon I."/>
            <person name="Castelle C.J."/>
            <person name="Probst A.J."/>
            <person name="Thomas B.C."/>
            <person name="Singh A."/>
            <person name="Wilkins M.J."/>
            <person name="Karaoz U."/>
            <person name="Brodie E.L."/>
            <person name="Williams K.H."/>
            <person name="Hubbard S.S."/>
            <person name="Banfield J.F."/>
        </authorList>
    </citation>
    <scope>NUCLEOTIDE SEQUENCE [LARGE SCALE GENOMIC DNA]</scope>
</reference>
<keyword evidence="1" id="KW-0812">Transmembrane</keyword>
<dbReference type="Proteomes" id="UP000177165">
    <property type="component" value="Unassembled WGS sequence"/>
</dbReference>
<keyword evidence="1" id="KW-0472">Membrane</keyword>
<accession>A0A1G2AQV9</accession>
<name>A0A1G2AQV9_9BACT</name>
<evidence type="ECO:0000256" key="1">
    <source>
        <dbReference type="SAM" id="Phobius"/>
    </source>
</evidence>
<feature type="transmembrane region" description="Helical" evidence="1">
    <location>
        <begin position="78"/>
        <end position="96"/>
    </location>
</feature>
<feature type="transmembrane region" description="Helical" evidence="1">
    <location>
        <begin position="15"/>
        <end position="33"/>
    </location>
</feature>
<feature type="transmembrane region" description="Helical" evidence="1">
    <location>
        <begin position="45"/>
        <end position="66"/>
    </location>
</feature>
<dbReference type="STRING" id="1798540.A3B74_00395"/>
<dbReference type="EMBL" id="MHKB01000009">
    <property type="protein sequence ID" value="OGY79294.1"/>
    <property type="molecule type" value="Genomic_DNA"/>
</dbReference>
<proteinExistence type="predicted"/>
<comment type="caution">
    <text evidence="2">The sequence shown here is derived from an EMBL/GenBank/DDBJ whole genome shotgun (WGS) entry which is preliminary data.</text>
</comment>
<protein>
    <recommendedName>
        <fullName evidence="4">ECF transporter S component</fullName>
    </recommendedName>
</protein>
<feature type="transmembrane region" description="Helical" evidence="1">
    <location>
        <begin position="148"/>
        <end position="180"/>
    </location>
</feature>
<evidence type="ECO:0000313" key="3">
    <source>
        <dbReference type="Proteomes" id="UP000177165"/>
    </source>
</evidence>
<sequence length="205" mass="23280">MQNTNILKHNQNLRYTLFAAMLIMIGVFGRWALSLFPNVETLTAITLLSGVLLGSRWGIIVPLVTVAISDIMYGNDAIFIYTWSAWLIIGLGASLAKERMRWIQKKPILFVGSMTAFGIIASLFFFLWTNFGVWQLFHFYPKNITGLLASYIAGLPFLKFSLTGNIIIVPFVSITLLWIFKKLCERQNISQTSALKYAHQPHEEK</sequence>
<keyword evidence="1" id="KW-1133">Transmembrane helix</keyword>